<comment type="subcellular location">
    <subcellularLocation>
        <location evidence="1">Nucleus</location>
    </subcellularLocation>
</comment>
<dbReference type="SMART" id="SM00225">
    <property type="entry name" value="BTB"/>
    <property type="match status" value="1"/>
</dbReference>
<proteinExistence type="predicted"/>
<accession>A0A9J7ISN4</accession>
<dbReference type="GO" id="GO:0005634">
    <property type="term" value="C:nucleus"/>
    <property type="evidence" value="ECO:0007669"/>
    <property type="project" value="UniProtKB-SubCell"/>
</dbReference>
<evidence type="ECO:0000313" key="11">
    <source>
        <dbReference type="RefSeq" id="XP_022825806.1"/>
    </source>
</evidence>
<gene>
    <name evidence="11" type="primary">LOC111355922</name>
</gene>
<dbReference type="Proteomes" id="UP000301870">
    <property type="component" value="Chromosome 22"/>
</dbReference>
<dbReference type="FunFam" id="3.30.710.10:FF:000036">
    <property type="entry name" value="Mod(Mdg4), isoform H"/>
    <property type="match status" value="1"/>
</dbReference>
<evidence type="ECO:0000256" key="5">
    <source>
        <dbReference type="ARBA" id="ARBA00023242"/>
    </source>
</evidence>
<dbReference type="PANTHER" id="PTHR23110">
    <property type="entry name" value="BTB DOMAIN TRANSCRIPTION FACTOR"/>
    <property type="match status" value="1"/>
</dbReference>
<feature type="domain" description="BED-type" evidence="9">
    <location>
        <begin position="519"/>
        <end position="570"/>
    </location>
</feature>
<dbReference type="PROSITE" id="PS50808">
    <property type="entry name" value="ZF_BED"/>
    <property type="match status" value="2"/>
</dbReference>
<dbReference type="SMART" id="SM00614">
    <property type="entry name" value="ZnF_BED"/>
    <property type="match status" value="2"/>
</dbReference>
<dbReference type="SUPFAM" id="SSF57667">
    <property type="entry name" value="beta-beta-alpha zinc fingers"/>
    <property type="match status" value="2"/>
</dbReference>
<dbReference type="PROSITE" id="PS50097">
    <property type="entry name" value="BTB"/>
    <property type="match status" value="1"/>
</dbReference>
<dbReference type="SMART" id="SM00355">
    <property type="entry name" value="ZnF_C2H2"/>
    <property type="match status" value="4"/>
</dbReference>
<dbReference type="RefSeq" id="XP_022825806.1">
    <property type="nucleotide sequence ID" value="XM_022970038.1"/>
</dbReference>
<protein>
    <submittedName>
        <fullName evidence="11">Uncharacterized protein LOC111355922 isoform X2</fullName>
    </submittedName>
</protein>
<dbReference type="GO" id="GO:0048666">
    <property type="term" value="P:neuron development"/>
    <property type="evidence" value="ECO:0007669"/>
    <property type="project" value="UniProtKB-ARBA"/>
</dbReference>
<dbReference type="PANTHER" id="PTHR23110:SF92">
    <property type="entry name" value="MODIFIER OF MDG4"/>
    <property type="match status" value="1"/>
</dbReference>
<dbReference type="CDD" id="cd18315">
    <property type="entry name" value="BTB_POZ_BAB-like"/>
    <property type="match status" value="1"/>
</dbReference>
<feature type="domain" description="BED-type" evidence="9">
    <location>
        <begin position="415"/>
        <end position="466"/>
    </location>
</feature>
<evidence type="ECO:0000313" key="10">
    <source>
        <dbReference type="Proteomes" id="UP000301870"/>
    </source>
</evidence>
<keyword evidence="5" id="KW-0539">Nucleus</keyword>
<evidence type="ECO:0000259" key="9">
    <source>
        <dbReference type="PROSITE" id="PS50808"/>
    </source>
</evidence>
<dbReference type="OrthoDB" id="1607513at2759"/>
<evidence type="ECO:0000256" key="3">
    <source>
        <dbReference type="ARBA" id="ARBA00022771"/>
    </source>
</evidence>
<dbReference type="Gene3D" id="3.30.710.10">
    <property type="entry name" value="Potassium Channel Kv1.1, Chain A"/>
    <property type="match status" value="1"/>
</dbReference>
<dbReference type="GO" id="GO:0003677">
    <property type="term" value="F:DNA binding"/>
    <property type="evidence" value="ECO:0007669"/>
    <property type="project" value="InterPro"/>
</dbReference>
<dbReference type="SUPFAM" id="SSF54695">
    <property type="entry name" value="POZ domain"/>
    <property type="match status" value="1"/>
</dbReference>
<dbReference type="Pfam" id="PF00651">
    <property type="entry name" value="BTB"/>
    <property type="match status" value="1"/>
</dbReference>
<dbReference type="InterPro" id="IPR036236">
    <property type="entry name" value="Znf_C2H2_sf"/>
</dbReference>
<dbReference type="AlphaFoldDB" id="A0A9J7ISN4"/>
<organism evidence="10 11">
    <name type="scientific">Spodoptera litura</name>
    <name type="common">Asian cotton leafworm</name>
    <dbReference type="NCBI Taxonomy" id="69820"/>
    <lineage>
        <taxon>Eukaryota</taxon>
        <taxon>Metazoa</taxon>
        <taxon>Ecdysozoa</taxon>
        <taxon>Arthropoda</taxon>
        <taxon>Hexapoda</taxon>
        <taxon>Insecta</taxon>
        <taxon>Pterygota</taxon>
        <taxon>Neoptera</taxon>
        <taxon>Endopterygota</taxon>
        <taxon>Lepidoptera</taxon>
        <taxon>Glossata</taxon>
        <taxon>Ditrysia</taxon>
        <taxon>Noctuoidea</taxon>
        <taxon>Noctuidae</taxon>
        <taxon>Amphipyrinae</taxon>
        <taxon>Spodoptera</taxon>
    </lineage>
</organism>
<feature type="region of interest" description="Disordered" evidence="7">
    <location>
        <begin position="114"/>
        <end position="211"/>
    </location>
</feature>
<dbReference type="InterPro" id="IPR013087">
    <property type="entry name" value="Znf_C2H2_type"/>
</dbReference>
<evidence type="ECO:0000256" key="6">
    <source>
        <dbReference type="PROSITE-ProRule" id="PRU00027"/>
    </source>
</evidence>
<dbReference type="InterPro" id="IPR011333">
    <property type="entry name" value="SKP1/BTB/POZ_sf"/>
</dbReference>
<evidence type="ECO:0000256" key="7">
    <source>
        <dbReference type="SAM" id="MobiDB-lite"/>
    </source>
</evidence>
<name>A0A9J7ISN4_SPOLT</name>
<keyword evidence="4" id="KW-0862">Zinc</keyword>
<keyword evidence="3 6" id="KW-0863">Zinc-finger</keyword>
<keyword evidence="2" id="KW-0479">Metal-binding</keyword>
<dbReference type="GO" id="GO:0006357">
    <property type="term" value="P:regulation of transcription by RNA polymerase II"/>
    <property type="evidence" value="ECO:0007669"/>
    <property type="project" value="TreeGrafter"/>
</dbReference>
<dbReference type="GO" id="GO:0048513">
    <property type="term" value="P:animal organ development"/>
    <property type="evidence" value="ECO:0007669"/>
    <property type="project" value="UniProtKB-ARBA"/>
</dbReference>
<feature type="domain" description="BTB" evidence="8">
    <location>
        <begin position="32"/>
        <end position="97"/>
    </location>
</feature>
<dbReference type="GeneID" id="111355922"/>
<evidence type="ECO:0000256" key="1">
    <source>
        <dbReference type="ARBA" id="ARBA00004123"/>
    </source>
</evidence>
<dbReference type="GO" id="GO:0008270">
    <property type="term" value="F:zinc ion binding"/>
    <property type="evidence" value="ECO:0007669"/>
    <property type="project" value="UniProtKB-KW"/>
</dbReference>
<feature type="compositionally biased region" description="Acidic residues" evidence="7">
    <location>
        <begin position="233"/>
        <end position="252"/>
    </location>
</feature>
<keyword evidence="10" id="KW-1185">Reference proteome</keyword>
<feature type="compositionally biased region" description="Low complexity" evidence="7">
    <location>
        <begin position="170"/>
        <end position="185"/>
    </location>
</feature>
<dbReference type="InterPro" id="IPR051095">
    <property type="entry name" value="Dros_DevTransReg"/>
</dbReference>
<dbReference type="CTD" id="49228"/>
<evidence type="ECO:0000256" key="4">
    <source>
        <dbReference type="ARBA" id="ARBA00022833"/>
    </source>
</evidence>
<dbReference type="InterPro" id="IPR000210">
    <property type="entry name" value="BTB/POZ_dom"/>
</dbReference>
<dbReference type="InterPro" id="IPR003656">
    <property type="entry name" value="Znf_BED"/>
</dbReference>
<evidence type="ECO:0000256" key="2">
    <source>
        <dbReference type="ARBA" id="ARBA00022723"/>
    </source>
</evidence>
<sequence length="639" mass="71890">MASDEQFSLCWNNFHANMSAGFHGLLSRGDLVDVTLAAEGRLLQAHKLVLSVCSPYFQEMFKMNPTQHPIVFLKDVSHSALRDLLQFMYQGEVNVKQEELASFISTAEQLQVKGLTGNQNEESSTPSKPKPTSRPGPRSSQQRQSVMTKLETDLDSKPSTTPVAVKRPNRPSIASNNSSSSQSGPAKRKCVDPLEAGPSGSAKEEFVTIPDEDENNAVAPKMEPEFVNESMWDDDDDGANNEETNFGEDDSNMEMTAFDGSTTGDGNITGGGEGGAVGDAQDEPEQFPEWTSIYFVKISDNEMKCNLCDINLKVDEKSMELLEHLKIDHKDIYDLHKDNPEATVGFRIEFLHLNMLKDDGDPKNEPVILGEVCETTTETIEQKDVEMSTKTDDTTLPFVLLDRKKKPKRESTGPRKRSWVWKYFDKLSNIIYRCKLCNVVLSIKGCNSNNMNRHVRSRHPTVFKSEVTKRQKGDTILVDSGYVLTSETNTPYAIKTEEIYASDRDFEEIITTESPTQKMRRSWIWSYFDRVSSTQARCKLCDRHICHGGNATGNMNRHLKMIHHKTACDMPCDQSWVWKVFEAIDNDFYSCKICQYKCLKCSDIDKSMAGILNHLKLEHGVVSGDQIITGADVETEETC</sequence>
<reference evidence="11" key="1">
    <citation type="submission" date="2025-08" db="UniProtKB">
        <authorList>
            <consortium name="RefSeq"/>
        </authorList>
    </citation>
    <scope>IDENTIFICATION</scope>
    <source>
        <strain evidence="11">Ishihara</strain>
        <tissue evidence="11">Whole body</tissue>
    </source>
</reference>
<dbReference type="Pfam" id="PF02892">
    <property type="entry name" value="zf-BED"/>
    <property type="match status" value="2"/>
</dbReference>
<feature type="region of interest" description="Disordered" evidence="7">
    <location>
        <begin position="233"/>
        <end position="253"/>
    </location>
</feature>
<dbReference type="GO" id="GO:0003006">
    <property type="term" value="P:developmental process involved in reproduction"/>
    <property type="evidence" value="ECO:0007669"/>
    <property type="project" value="UniProtKB-ARBA"/>
</dbReference>
<evidence type="ECO:0000259" key="8">
    <source>
        <dbReference type="PROSITE" id="PS50097"/>
    </source>
</evidence>